<sequence length="307" mass="35416">MGEFEVKKVKLVPFQEHASNLLAKIPETSLHYIPCTKNGPSEALAGIAASLEQLDNRPSQVPICERWVVPLVPLPIEEEMEEKMEQEEESLTISIHESEVTDWREPISNFLQHSMLLADLRERVHIRRTAPTYVFVNDVLYMRSYEGLLLRCLSKEEGQQVLKETHAGICGAHQAGPKLHMQVKRLGYYWPSMLREAIELAHACKVCQLHADYIHQPPEPLHPAVASWPFEAWRMDIISPITPTSNSDRQYILATIDYFSKWAEAATFQEVKAVTVVDFIRTQIIYRYGVPRYIIADNKKFFEKFRI</sequence>
<dbReference type="InterPro" id="IPR001584">
    <property type="entry name" value="Integrase_cat-core"/>
</dbReference>
<dbReference type="AlphaFoldDB" id="A0AAV7FFD2"/>
<keyword evidence="3" id="KW-1185">Reference proteome</keyword>
<dbReference type="Proteomes" id="UP000825729">
    <property type="component" value="Unassembled WGS sequence"/>
</dbReference>
<dbReference type="Pfam" id="PF17921">
    <property type="entry name" value="Integrase_H2C2"/>
    <property type="match status" value="1"/>
</dbReference>
<dbReference type="SUPFAM" id="SSF53098">
    <property type="entry name" value="Ribonuclease H-like"/>
    <property type="match status" value="1"/>
</dbReference>
<name>A0AAV7FFD2_ARIFI</name>
<dbReference type="Gene3D" id="1.10.340.70">
    <property type="match status" value="1"/>
</dbReference>
<gene>
    <name evidence="2" type="ORF">H6P81_003368</name>
</gene>
<dbReference type="PROSITE" id="PS50994">
    <property type="entry name" value="INTEGRASE"/>
    <property type="match status" value="1"/>
</dbReference>
<dbReference type="GO" id="GO:0015074">
    <property type="term" value="P:DNA integration"/>
    <property type="evidence" value="ECO:0007669"/>
    <property type="project" value="InterPro"/>
</dbReference>
<dbReference type="Gene3D" id="3.30.420.10">
    <property type="entry name" value="Ribonuclease H-like superfamily/Ribonuclease H"/>
    <property type="match status" value="1"/>
</dbReference>
<evidence type="ECO:0000313" key="3">
    <source>
        <dbReference type="Proteomes" id="UP000825729"/>
    </source>
</evidence>
<dbReference type="InterPro" id="IPR036397">
    <property type="entry name" value="RNaseH_sf"/>
</dbReference>
<comment type="caution">
    <text evidence="2">The sequence shown here is derived from an EMBL/GenBank/DDBJ whole genome shotgun (WGS) entry which is preliminary data.</text>
</comment>
<dbReference type="GO" id="GO:0003676">
    <property type="term" value="F:nucleic acid binding"/>
    <property type="evidence" value="ECO:0007669"/>
    <property type="project" value="InterPro"/>
</dbReference>
<evidence type="ECO:0000313" key="2">
    <source>
        <dbReference type="EMBL" id="KAG9458860.1"/>
    </source>
</evidence>
<proteinExistence type="predicted"/>
<dbReference type="InterPro" id="IPR041588">
    <property type="entry name" value="Integrase_H2C2"/>
</dbReference>
<protein>
    <recommendedName>
        <fullName evidence="1">Integrase catalytic domain-containing protein</fullName>
    </recommendedName>
</protein>
<reference evidence="2 3" key="1">
    <citation type="submission" date="2021-07" db="EMBL/GenBank/DDBJ databases">
        <title>The Aristolochia fimbriata genome: insights into angiosperm evolution, floral development and chemical biosynthesis.</title>
        <authorList>
            <person name="Jiao Y."/>
        </authorList>
    </citation>
    <scope>NUCLEOTIDE SEQUENCE [LARGE SCALE GENOMIC DNA]</scope>
    <source>
        <strain evidence="2">IBCAS-2021</strain>
        <tissue evidence="2">Leaf</tissue>
    </source>
</reference>
<dbReference type="EMBL" id="JAINDJ010000002">
    <property type="protein sequence ID" value="KAG9458860.1"/>
    <property type="molecule type" value="Genomic_DNA"/>
</dbReference>
<dbReference type="PANTHER" id="PTHR48475">
    <property type="entry name" value="RIBONUCLEASE H"/>
    <property type="match status" value="1"/>
</dbReference>
<feature type="domain" description="Integrase catalytic" evidence="1">
    <location>
        <begin position="225"/>
        <end position="307"/>
    </location>
</feature>
<dbReference type="InterPro" id="IPR012337">
    <property type="entry name" value="RNaseH-like_sf"/>
</dbReference>
<dbReference type="PANTHER" id="PTHR48475:SF1">
    <property type="entry name" value="RNASE H TYPE-1 DOMAIN-CONTAINING PROTEIN"/>
    <property type="match status" value="1"/>
</dbReference>
<evidence type="ECO:0000259" key="1">
    <source>
        <dbReference type="PROSITE" id="PS50994"/>
    </source>
</evidence>
<organism evidence="2 3">
    <name type="scientific">Aristolochia fimbriata</name>
    <name type="common">White veined hardy Dutchman's pipe vine</name>
    <dbReference type="NCBI Taxonomy" id="158543"/>
    <lineage>
        <taxon>Eukaryota</taxon>
        <taxon>Viridiplantae</taxon>
        <taxon>Streptophyta</taxon>
        <taxon>Embryophyta</taxon>
        <taxon>Tracheophyta</taxon>
        <taxon>Spermatophyta</taxon>
        <taxon>Magnoliopsida</taxon>
        <taxon>Magnoliidae</taxon>
        <taxon>Piperales</taxon>
        <taxon>Aristolochiaceae</taxon>
        <taxon>Aristolochia</taxon>
    </lineage>
</organism>
<accession>A0AAV7FFD2</accession>